<comment type="caution">
    <text evidence="2">The sequence shown here is derived from an EMBL/GenBank/DDBJ whole genome shotgun (WGS) entry which is preliminary data.</text>
</comment>
<dbReference type="AlphaFoldDB" id="A0A9W9NHD8"/>
<dbReference type="Proteomes" id="UP001150941">
    <property type="component" value="Unassembled WGS sequence"/>
</dbReference>
<evidence type="ECO:0000313" key="3">
    <source>
        <dbReference type="Proteomes" id="UP001150941"/>
    </source>
</evidence>
<reference evidence="2" key="1">
    <citation type="submission" date="2022-11" db="EMBL/GenBank/DDBJ databases">
        <authorList>
            <person name="Petersen C."/>
        </authorList>
    </citation>
    <scope>NUCLEOTIDE SEQUENCE</scope>
    <source>
        <strain evidence="2">IBT 19713</strain>
    </source>
</reference>
<dbReference type="EMBL" id="JAPQKS010000007">
    <property type="protein sequence ID" value="KAJ5220064.1"/>
    <property type="molecule type" value="Genomic_DNA"/>
</dbReference>
<evidence type="ECO:0000313" key="2">
    <source>
        <dbReference type="EMBL" id="KAJ5220064.1"/>
    </source>
</evidence>
<gene>
    <name evidence="2" type="ORF">N7468_009268</name>
</gene>
<dbReference type="GeneID" id="83205867"/>
<dbReference type="RefSeq" id="XP_058326894.1">
    <property type="nucleotide sequence ID" value="XM_058478564.1"/>
</dbReference>
<sequence length="84" mass="9449">MKPSVSHSSILVTVSTGRVAPPRSDPGKDRKSRHSPKSMLHGRWSQVQWSLLVYEQNTALQPSIRLEAWIAVWSVTESISDIPR</sequence>
<feature type="compositionally biased region" description="Polar residues" evidence="1">
    <location>
        <begin position="1"/>
        <end position="16"/>
    </location>
</feature>
<proteinExistence type="predicted"/>
<evidence type="ECO:0000256" key="1">
    <source>
        <dbReference type="SAM" id="MobiDB-lite"/>
    </source>
</evidence>
<accession>A0A9W9NHD8</accession>
<keyword evidence="3" id="KW-1185">Reference proteome</keyword>
<organism evidence="2 3">
    <name type="scientific">Penicillium chermesinum</name>
    <dbReference type="NCBI Taxonomy" id="63820"/>
    <lineage>
        <taxon>Eukaryota</taxon>
        <taxon>Fungi</taxon>
        <taxon>Dikarya</taxon>
        <taxon>Ascomycota</taxon>
        <taxon>Pezizomycotina</taxon>
        <taxon>Eurotiomycetes</taxon>
        <taxon>Eurotiomycetidae</taxon>
        <taxon>Eurotiales</taxon>
        <taxon>Aspergillaceae</taxon>
        <taxon>Penicillium</taxon>
    </lineage>
</organism>
<reference evidence="2" key="2">
    <citation type="journal article" date="2023" name="IMA Fungus">
        <title>Comparative genomic study of the Penicillium genus elucidates a diverse pangenome and 15 lateral gene transfer events.</title>
        <authorList>
            <person name="Petersen C."/>
            <person name="Sorensen T."/>
            <person name="Nielsen M.R."/>
            <person name="Sondergaard T.E."/>
            <person name="Sorensen J.L."/>
            <person name="Fitzpatrick D.A."/>
            <person name="Frisvad J.C."/>
            <person name="Nielsen K.L."/>
        </authorList>
    </citation>
    <scope>NUCLEOTIDE SEQUENCE</scope>
    <source>
        <strain evidence="2">IBT 19713</strain>
    </source>
</reference>
<name>A0A9W9NHD8_9EURO</name>
<feature type="region of interest" description="Disordered" evidence="1">
    <location>
        <begin position="1"/>
        <end position="41"/>
    </location>
</feature>
<protein>
    <submittedName>
        <fullName evidence="2">Uncharacterized protein</fullName>
    </submittedName>
</protein>